<evidence type="ECO:0000313" key="5">
    <source>
        <dbReference type="Proteomes" id="UP000177652"/>
    </source>
</evidence>
<dbReference type="InterPro" id="IPR016035">
    <property type="entry name" value="Acyl_Trfase/lysoPLipase"/>
</dbReference>
<name>A0A1F6DY17_9BACT</name>
<dbReference type="GO" id="GO:0016787">
    <property type="term" value="F:hydrolase activity"/>
    <property type="evidence" value="ECO:0007669"/>
    <property type="project" value="UniProtKB-UniRule"/>
</dbReference>
<evidence type="ECO:0000256" key="1">
    <source>
        <dbReference type="ARBA" id="ARBA00023098"/>
    </source>
</evidence>
<evidence type="ECO:0000256" key="2">
    <source>
        <dbReference type="PROSITE-ProRule" id="PRU01161"/>
    </source>
</evidence>
<dbReference type="Proteomes" id="UP000177652">
    <property type="component" value="Unassembled WGS sequence"/>
</dbReference>
<evidence type="ECO:0000259" key="3">
    <source>
        <dbReference type="PROSITE" id="PS51635"/>
    </source>
</evidence>
<gene>
    <name evidence="4" type="ORF">A3D71_03695</name>
</gene>
<feature type="domain" description="PNPLA" evidence="3">
    <location>
        <begin position="5"/>
        <end position="179"/>
    </location>
</feature>
<dbReference type="Pfam" id="PF01734">
    <property type="entry name" value="Patatin"/>
    <property type="match status" value="1"/>
</dbReference>
<dbReference type="STRING" id="1798497.A3D71_03695"/>
<dbReference type="AlphaFoldDB" id="A0A1F6DY17"/>
<keyword evidence="1 2" id="KW-0443">Lipid metabolism</keyword>
<dbReference type="PROSITE" id="PS51635">
    <property type="entry name" value="PNPLA"/>
    <property type="match status" value="1"/>
</dbReference>
<organism evidence="4 5">
    <name type="scientific">Candidatus Kaiserbacteria bacterium RIFCSPHIGHO2_02_FULL_55_20</name>
    <dbReference type="NCBI Taxonomy" id="1798497"/>
    <lineage>
        <taxon>Bacteria</taxon>
        <taxon>Candidatus Kaiseribacteriota</taxon>
    </lineage>
</organism>
<protein>
    <recommendedName>
        <fullName evidence="3">PNPLA domain-containing protein</fullName>
    </recommendedName>
</protein>
<comment type="caution">
    <text evidence="4">The sequence shown here is derived from an EMBL/GenBank/DDBJ whole genome shotgun (WGS) entry which is preliminary data.</text>
</comment>
<reference evidence="4 5" key="1">
    <citation type="journal article" date="2016" name="Nat. Commun.">
        <title>Thousands of microbial genomes shed light on interconnected biogeochemical processes in an aquifer system.</title>
        <authorList>
            <person name="Anantharaman K."/>
            <person name="Brown C.T."/>
            <person name="Hug L.A."/>
            <person name="Sharon I."/>
            <person name="Castelle C.J."/>
            <person name="Probst A.J."/>
            <person name="Thomas B.C."/>
            <person name="Singh A."/>
            <person name="Wilkins M.J."/>
            <person name="Karaoz U."/>
            <person name="Brodie E.L."/>
            <person name="Williams K.H."/>
            <person name="Hubbard S.S."/>
            <person name="Banfield J.F."/>
        </authorList>
    </citation>
    <scope>NUCLEOTIDE SEQUENCE [LARGE SCALE GENOMIC DNA]</scope>
</reference>
<dbReference type="SUPFAM" id="SSF52151">
    <property type="entry name" value="FabD/lysophospholipase-like"/>
    <property type="match status" value="1"/>
</dbReference>
<keyword evidence="2" id="KW-0442">Lipid degradation</keyword>
<keyword evidence="2" id="KW-0378">Hydrolase</keyword>
<dbReference type="GO" id="GO:0016042">
    <property type="term" value="P:lipid catabolic process"/>
    <property type="evidence" value="ECO:0007669"/>
    <property type="project" value="UniProtKB-UniRule"/>
</dbReference>
<comment type="caution">
    <text evidence="2">Lacks conserved residue(s) required for the propagation of feature annotation.</text>
</comment>
<evidence type="ECO:0000313" key="4">
    <source>
        <dbReference type="EMBL" id="OGG66319.1"/>
    </source>
</evidence>
<accession>A0A1F6DY17</accession>
<sequence length="298" mass="33466">MPVSIVAEGGSMRAAYVVGAVNALFSHYGLKRVDVVTATSGSAPAMTFYAAGSFPSCYEGWREEVPSPRLLGFSNLLRHRPYFDIDYLVDVIVRERVGLDVAALKRSPVRLVLPVTSYRTGHIEYVDFSTSKLDVFDVMRAAMSIPIAYNKTVQLDGNAYFDSHLGNPLCLDNPYIAGTKKIIILTYPLEYVWSRRKKMQARIFRPLISPVVYRALLASFDKRAEAMRQCTELMQTGDVVIAPMKLEGRSLDNSSRNINFLIRQGYEDTLNSLPLRDLIGKMRTSPRADFYFPTPTVV</sequence>
<feature type="active site" description="Nucleophile" evidence="2">
    <location>
        <position position="40"/>
    </location>
</feature>
<dbReference type="InterPro" id="IPR002641">
    <property type="entry name" value="PNPLA_dom"/>
</dbReference>
<dbReference type="EMBL" id="MFLK01000013">
    <property type="protein sequence ID" value="OGG66319.1"/>
    <property type="molecule type" value="Genomic_DNA"/>
</dbReference>
<proteinExistence type="predicted"/>
<feature type="active site" description="Proton acceptor" evidence="2">
    <location>
        <position position="162"/>
    </location>
</feature>